<dbReference type="Gene3D" id="2.40.70.10">
    <property type="entry name" value="Acid Proteases"/>
    <property type="match status" value="1"/>
</dbReference>
<protein>
    <recommendedName>
        <fullName evidence="2">Reverse transcriptase domain-containing protein</fullName>
    </recommendedName>
</protein>
<feature type="region of interest" description="Disordered" evidence="1">
    <location>
        <begin position="45"/>
        <end position="66"/>
    </location>
</feature>
<sequence length="580" mass="66238">MQAFLMGLRPSRFFWSLIEKPPMTIPEMFQRANQYIAAEALMAGRHKDSKRPRMEQARGTTSAAPRGHLGHYLKELREASLHPKGPVEKQIDVIIGGPAADGSSSTTRKAYTHGMVEKHPRLESDPEITFKTEEGECSHRDDAMVISIRIANAWVKRVLVDTRSSANVLYLDAFKKLSLTNEDLIPIASGLTKFTEDSISPLGTTILPVTIGEEPRAKTTMTTFMVVNLPSTYNVILSRLTLNKLKVVVSTYYQAIKFLTSIGVKESRSNPGESRRCYLIAVTLPEKSCPHQALDPREEARTPMHLEPPEQLTESSKDMPKINSGVTKHHLNIHPEARPVKQKPRKFAPRLTEVLVKKHNESWRMCVNYTDLNRACPKDCYPLPRVNQLVDATAGYELLTFMDSFLGYNQIRMALQDQEHIAFITDRGVYCYKVMLFGLKNTGGTYQRIVNELFKQQLRRNMEVYVDNMIVKSKSASTHMADLAETFRTLKRFGMRLNPSKCVFGVRSGKFFRFIIHQRGIDANPKKVRAIIEMQPPRSIKEVQRLTGRLITLSRFNSRSRDKYLPFFRVLRQTDTFTWN</sequence>
<evidence type="ECO:0000313" key="3">
    <source>
        <dbReference type="EnsemblPlants" id="Ma11_p11340.1"/>
    </source>
</evidence>
<dbReference type="InParanoid" id="A0A804L6Q4"/>
<dbReference type="PANTHER" id="PTHR24559">
    <property type="entry name" value="TRANSPOSON TY3-I GAG-POL POLYPROTEIN"/>
    <property type="match status" value="1"/>
</dbReference>
<dbReference type="CDD" id="cd00303">
    <property type="entry name" value="retropepsin_like"/>
    <property type="match status" value="1"/>
</dbReference>
<dbReference type="AlphaFoldDB" id="A0A804L6Q4"/>
<dbReference type="OMA" id="KSASTHM"/>
<name>A0A804L6Q4_MUSAM</name>
<feature type="compositionally biased region" description="Basic and acidic residues" evidence="1">
    <location>
        <begin position="296"/>
        <end position="308"/>
    </location>
</feature>
<feature type="domain" description="Reverse transcriptase" evidence="2">
    <location>
        <begin position="356"/>
        <end position="511"/>
    </location>
</feature>
<evidence type="ECO:0000313" key="4">
    <source>
        <dbReference type="Proteomes" id="UP000012960"/>
    </source>
</evidence>
<proteinExistence type="predicted"/>
<keyword evidence="4" id="KW-1185">Reference proteome</keyword>
<dbReference type="SUPFAM" id="SSF56672">
    <property type="entry name" value="DNA/RNA polymerases"/>
    <property type="match status" value="1"/>
</dbReference>
<evidence type="ECO:0000259" key="2">
    <source>
        <dbReference type="Pfam" id="PF00078"/>
    </source>
</evidence>
<dbReference type="Gramene" id="Ma11_t11340.1">
    <property type="protein sequence ID" value="Ma11_p11340.1"/>
    <property type="gene ID" value="Ma11_g11340"/>
</dbReference>
<dbReference type="InterPro" id="IPR000477">
    <property type="entry name" value="RT_dom"/>
</dbReference>
<dbReference type="OrthoDB" id="420169at2759"/>
<dbReference type="EnsemblPlants" id="Ma11_t11340.1">
    <property type="protein sequence ID" value="Ma11_p11340.1"/>
    <property type="gene ID" value="Ma11_g11340"/>
</dbReference>
<dbReference type="InterPro" id="IPR053134">
    <property type="entry name" value="RNA-dir_DNA_polymerase"/>
</dbReference>
<dbReference type="Gene3D" id="3.30.70.270">
    <property type="match status" value="1"/>
</dbReference>
<dbReference type="PANTHER" id="PTHR24559:SF444">
    <property type="entry name" value="REVERSE TRANSCRIPTASE DOMAIN-CONTAINING PROTEIN"/>
    <property type="match status" value="1"/>
</dbReference>
<dbReference type="InterPro" id="IPR021109">
    <property type="entry name" value="Peptidase_aspartic_dom_sf"/>
</dbReference>
<dbReference type="GeneID" id="103971335"/>
<organism evidence="3 4">
    <name type="scientific">Musa acuminata subsp. malaccensis</name>
    <name type="common">Wild banana</name>
    <name type="synonym">Musa malaccensis</name>
    <dbReference type="NCBI Taxonomy" id="214687"/>
    <lineage>
        <taxon>Eukaryota</taxon>
        <taxon>Viridiplantae</taxon>
        <taxon>Streptophyta</taxon>
        <taxon>Embryophyta</taxon>
        <taxon>Tracheophyta</taxon>
        <taxon>Spermatophyta</taxon>
        <taxon>Magnoliopsida</taxon>
        <taxon>Liliopsida</taxon>
        <taxon>Zingiberales</taxon>
        <taxon>Musaceae</taxon>
        <taxon>Musa</taxon>
    </lineage>
</organism>
<reference evidence="3" key="1">
    <citation type="submission" date="2021-05" db="UniProtKB">
        <authorList>
            <consortium name="EnsemblPlants"/>
        </authorList>
    </citation>
    <scope>IDENTIFICATION</scope>
    <source>
        <strain evidence="3">subsp. malaccensis</strain>
    </source>
</reference>
<accession>A0A804L6Q4</accession>
<dbReference type="CDD" id="cd01647">
    <property type="entry name" value="RT_LTR"/>
    <property type="match status" value="1"/>
</dbReference>
<dbReference type="Proteomes" id="UP000012960">
    <property type="component" value="Unplaced"/>
</dbReference>
<dbReference type="Gene3D" id="3.10.10.10">
    <property type="entry name" value="HIV Type 1 Reverse Transcriptase, subunit A, domain 1"/>
    <property type="match status" value="1"/>
</dbReference>
<feature type="region of interest" description="Disordered" evidence="1">
    <location>
        <begin position="296"/>
        <end position="318"/>
    </location>
</feature>
<dbReference type="Pfam" id="PF00078">
    <property type="entry name" value="RVT_1"/>
    <property type="match status" value="1"/>
</dbReference>
<dbReference type="InterPro" id="IPR043502">
    <property type="entry name" value="DNA/RNA_pol_sf"/>
</dbReference>
<evidence type="ECO:0000256" key="1">
    <source>
        <dbReference type="SAM" id="MobiDB-lite"/>
    </source>
</evidence>
<dbReference type="InterPro" id="IPR043128">
    <property type="entry name" value="Rev_trsase/Diguanyl_cyclase"/>
</dbReference>